<dbReference type="Gene3D" id="3.40.30.10">
    <property type="entry name" value="Glutaredoxin"/>
    <property type="match status" value="1"/>
</dbReference>
<dbReference type="GO" id="GO:0034599">
    <property type="term" value="P:cellular response to oxidative stress"/>
    <property type="evidence" value="ECO:0007669"/>
    <property type="project" value="TreeGrafter"/>
</dbReference>
<keyword evidence="1" id="KW-0472">Membrane</keyword>
<evidence type="ECO:0000256" key="1">
    <source>
        <dbReference type="SAM" id="Phobius"/>
    </source>
</evidence>
<dbReference type="PANTHER" id="PTHR45694">
    <property type="entry name" value="GLUTAREDOXIN 2"/>
    <property type="match status" value="1"/>
</dbReference>
<dbReference type="GO" id="GO:0000324">
    <property type="term" value="C:fungal-type vacuole"/>
    <property type="evidence" value="ECO:0007669"/>
    <property type="project" value="TreeGrafter"/>
</dbReference>
<dbReference type="GO" id="GO:0005796">
    <property type="term" value="C:Golgi lumen"/>
    <property type="evidence" value="ECO:0007669"/>
    <property type="project" value="TreeGrafter"/>
</dbReference>
<feature type="transmembrane region" description="Helical" evidence="1">
    <location>
        <begin position="42"/>
        <end position="62"/>
    </location>
</feature>
<gene>
    <name evidence="2" type="ORF">SISNIDRAFT_480954</name>
</gene>
<evidence type="ECO:0000313" key="2">
    <source>
        <dbReference type="EMBL" id="KZS98178.1"/>
    </source>
</evidence>
<dbReference type="GO" id="GO:0005801">
    <property type="term" value="C:cis-Golgi network"/>
    <property type="evidence" value="ECO:0007669"/>
    <property type="project" value="TreeGrafter"/>
</dbReference>
<dbReference type="GO" id="GO:0015038">
    <property type="term" value="F:glutathione disulfide oxidoreductase activity"/>
    <property type="evidence" value="ECO:0007669"/>
    <property type="project" value="TreeGrafter"/>
</dbReference>
<dbReference type="OrthoDB" id="423313at2759"/>
<evidence type="ECO:0000313" key="3">
    <source>
        <dbReference type="Proteomes" id="UP000076722"/>
    </source>
</evidence>
<dbReference type="InterPro" id="IPR036249">
    <property type="entry name" value="Thioredoxin-like_sf"/>
</dbReference>
<dbReference type="STRING" id="1314777.A0A164ZX02"/>
<dbReference type="PROSITE" id="PS51354">
    <property type="entry name" value="GLUTAREDOXIN_2"/>
    <property type="match status" value="1"/>
</dbReference>
<sequence>MSPPTPLLPQSVSAKSANKTSYGFPTILTPVMSPGRRRLHTAFAALAALFIVSLYFVTSPLLSLPHSTVASTATDWTRWKSHRNSSKHSNSWSLSHSHRKPITLDTDAELAAVTNFIASLASNAIPPTVDPSKPIDPELVLGFDIRSPRALEDLQELRVDVWEKNPIIIFSEMHSPTCREAKTMFIEMNTKPGPLIFDIDQRGDARVLTPLLHRLTATTSLPIVLIGGKPVGPTITDLRSMRDSGELRKLVHEAGAELVSSQKKNKKGRK</sequence>
<dbReference type="AlphaFoldDB" id="A0A164ZX02"/>
<name>A0A164ZX02_9AGAM</name>
<reference evidence="2 3" key="1">
    <citation type="journal article" date="2016" name="Mol. Biol. Evol.">
        <title>Comparative Genomics of Early-Diverging Mushroom-Forming Fungi Provides Insights into the Origins of Lignocellulose Decay Capabilities.</title>
        <authorList>
            <person name="Nagy L.G."/>
            <person name="Riley R."/>
            <person name="Tritt A."/>
            <person name="Adam C."/>
            <person name="Daum C."/>
            <person name="Floudas D."/>
            <person name="Sun H."/>
            <person name="Yadav J.S."/>
            <person name="Pangilinan J."/>
            <person name="Larsson K.H."/>
            <person name="Matsuura K."/>
            <person name="Barry K."/>
            <person name="Labutti K."/>
            <person name="Kuo R."/>
            <person name="Ohm R.A."/>
            <person name="Bhattacharya S.S."/>
            <person name="Shirouzu T."/>
            <person name="Yoshinaga Y."/>
            <person name="Martin F.M."/>
            <person name="Grigoriev I.V."/>
            <person name="Hibbett D.S."/>
        </authorList>
    </citation>
    <scope>NUCLEOTIDE SEQUENCE [LARGE SCALE GENOMIC DNA]</scope>
    <source>
        <strain evidence="2 3">HHB9708</strain>
    </source>
</reference>
<accession>A0A164ZX02</accession>
<organism evidence="2 3">
    <name type="scientific">Sistotremastrum niveocremeum HHB9708</name>
    <dbReference type="NCBI Taxonomy" id="1314777"/>
    <lineage>
        <taxon>Eukaryota</taxon>
        <taxon>Fungi</taxon>
        <taxon>Dikarya</taxon>
        <taxon>Basidiomycota</taxon>
        <taxon>Agaricomycotina</taxon>
        <taxon>Agaricomycetes</taxon>
        <taxon>Sistotremastrales</taxon>
        <taxon>Sistotremastraceae</taxon>
        <taxon>Sertulicium</taxon>
        <taxon>Sertulicium niveocremeum</taxon>
    </lineage>
</organism>
<dbReference type="EMBL" id="KV419395">
    <property type="protein sequence ID" value="KZS98178.1"/>
    <property type="molecule type" value="Genomic_DNA"/>
</dbReference>
<proteinExistence type="predicted"/>
<protein>
    <submittedName>
        <fullName evidence="2">Uncharacterized protein</fullName>
    </submittedName>
</protein>
<keyword evidence="3" id="KW-1185">Reference proteome</keyword>
<keyword evidence="1" id="KW-1133">Transmembrane helix</keyword>
<dbReference type="SUPFAM" id="SSF52833">
    <property type="entry name" value="Thioredoxin-like"/>
    <property type="match status" value="1"/>
</dbReference>
<dbReference type="Proteomes" id="UP000076722">
    <property type="component" value="Unassembled WGS sequence"/>
</dbReference>
<dbReference type="PANTHER" id="PTHR45694:SF5">
    <property type="entry name" value="GLUTAREDOXIN 2"/>
    <property type="match status" value="1"/>
</dbReference>
<keyword evidence="1" id="KW-0812">Transmembrane</keyword>